<dbReference type="InterPro" id="IPR025676">
    <property type="entry name" value="Clr5_dom"/>
</dbReference>
<feature type="repeat" description="ANK" evidence="3">
    <location>
        <begin position="938"/>
        <end position="970"/>
    </location>
</feature>
<dbReference type="PANTHER" id="PTHR24198:SF194">
    <property type="entry name" value="INVERSIN-A"/>
    <property type="match status" value="1"/>
</dbReference>
<evidence type="ECO:0000313" key="5">
    <source>
        <dbReference type="EMBL" id="KAF2704056.1"/>
    </source>
</evidence>
<evidence type="ECO:0000259" key="4">
    <source>
        <dbReference type="Pfam" id="PF14420"/>
    </source>
</evidence>
<dbReference type="Pfam" id="PF12796">
    <property type="entry name" value="Ank_2"/>
    <property type="match status" value="2"/>
</dbReference>
<dbReference type="PANTHER" id="PTHR24198">
    <property type="entry name" value="ANKYRIN REPEAT AND PROTEIN KINASE DOMAIN-CONTAINING PROTEIN"/>
    <property type="match status" value="1"/>
</dbReference>
<dbReference type="Gene3D" id="1.25.40.20">
    <property type="entry name" value="Ankyrin repeat-containing domain"/>
    <property type="match status" value="2"/>
</dbReference>
<evidence type="ECO:0000256" key="1">
    <source>
        <dbReference type="ARBA" id="ARBA00022737"/>
    </source>
</evidence>
<keyword evidence="6" id="KW-1185">Reference proteome</keyword>
<dbReference type="AlphaFoldDB" id="A0A6G1JTW8"/>
<name>A0A6G1JTW8_9PLEO</name>
<dbReference type="InterPro" id="IPR002110">
    <property type="entry name" value="Ankyrin_rpt"/>
</dbReference>
<proteinExistence type="predicted"/>
<dbReference type="InterPro" id="IPR036770">
    <property type="entry name" value="Ankyrin_rpt-contain_sf"/>
</dbReference>
<dbReference type="SUPFAM" id="SSF48403">
    <property type="entry name" value="Ankyrin repeat"/>
    <property type="match status" value="2"/>
</dbReference>
<reference evidence="5" key="1">
    <citation type="journal article" date="2020" name="Stud. Mycol.">
        <title>101 Dothideomycetes genomes: a test case for predicting lifestyles and emergence of pathogens.</title>
        <authorList>
            <person name="Haridas S."/>
            <person name="Albert R."/>
            <person name="Binder M."/>
            <person name="Bloem J."/>
            <person name="Labutti K."/>
            <person name="Salamov A."/>
            <person name="Andreopoulos B."/>
            <person name="Baker S."/>
            <person name="Barry K."/>
            <person name="Bills G."/>
            <person name="Bluhm B."/>
            <person name="Cannon C."/>
            <person name="Castanera R."/>
            <person name="Culley D."/>
            <person name="Daum C."/>
            <person name="Ezra D."/>
            <person name="Gonzalez J."/>
            <person name="Henrissat B."/>
            <person name="Kuo A."/>
            <person name="Liang C."/>
            <person name="Lipzen A."/>
            <person name="Lutzoni F."/>
            <person name="Magnuson J."/>
            <person name="Mondo S."/>
            <person name="Nolan M."/>
            <person name="Ohm R."/>
            <person name="Pangilinan J."/>
            <person name="Park H.-J."/>
            <person name="Ramirez L."/>
            <person name="Alfaro M."/>
            <person name="Sun H."/>
            <person name="Tritt A."/>
            <person name="Yoshinaga Y."/>
            <person name="Zwiers L.-H."/>
            <person name="Turgeon B."/>
            <person name="Goodwin S."/>
            <person name="Spatafora J."/>
            <person name="Crous P."/>
            <person name="Grigoriev I."/>
        </authorList>
    </citation>
    <scope>NUCLEOTIDE SEQUENCE</scope>
    <source>
        <strain evidence="5">CBS 279.74</strain>
    </source>
</reference>
<dbReference type="PROSITE" id="PS50297">
    <property type="entry name" value="ANK_REP_REGION"/>
    <property type="match status" value="2"/>
</dbReference>
<organism evidence="5 6">
    <name type="scientific">Pleomassaria siparia CBS 279.74</name>
    <dbReference type="NCBI Taxonomy" id="1314801"/>
    <lineage>
        <taxon>Eukaryota</taxon>
        <taxon>Fungi</taxon>
        <taxon>Dikarya</taxon>
        <taxon>Ascomycota</taxon>
        <taxon>Pezizomycotina</taxon>
        <taxon>Dothideomycetes</taxon>
        <taxon>Pleosporomycetidae</taxon>
        <taxon>Pleosporales</taxon>
        <taxon>Pleomassariaceae</taxon>
        <taxon>Pleomassaria</taxon>
    </lineage>
</organism>
<gene>
    <name evidence="5" type="ORF">K504DRAFT_451255</name>
</gene>
<dbReference type="EMBL" id="MU005784">
    <property type="protein sequence ID" value="KAF2704056.1"/>
    <property type="molecule type" value="Genomic_DNA"/>
</dbReference>
<evidence type="ECO:0000256" key="2">
    <source>
        <dbReference type="ARBA" id="ARBA00023043"/>
    </source>
</evidence>
<dbReference type="Proteomes" id="UP000799428">
    <property type="component" value="Unassembled WGS sequence"/>
</dbReference>
<sequence length="1017" mass="112559">MNCRRRRKISHELWERHKDNIGHLFLVQKKALKGDDGLINAMQRDYGFFASKAQFKTRLKKWGLGTYATQDEWRLIDRILISREGQGKSTEVYLHGELLRDERVRKGRRGYRQSEISSVNESAFIPITPLPASISIKTPTMTTSTVALRSRPNTPTNQYTYQRAQARDYQAVQILPSPQSLDLTGLGGESGNLVWNTRATSGVAQEEHHLYRPISPVDPVHPFEFFYASLGDQSCSANPLSFELDAPVGFQHIPQGNFDRPGGTVSLLQRLDRRIFTFVEGLVGELAIPDTVCRGSLGMLCAPSALLLQSGFLVEPHGYHLLFDQNDPRVFDTLVQEIHGANEFFIKSGLLSRILQQPNNDTINRAVSSILGRPWSIEFRKTRIFNGMLTSSLSNAAYQQNTEVFNSLLESGAIPSTSCLSNAVRGRHLVAIDRLLDLGVDPTKCVGRSKSSHWDWELNRIGHECLLSPIAEGIRENVGQALDAFSRRGCFTNIEATYSAESVDEIVTSACETGNEIFLDMFLPYWKMQPYWTNRPRYYADTTVLGAAIKNGHDHLIPKLLSRIEHSSVTDVYQGILTRNPNLVRHLLNLQPPGLEISEALHYAVVCGNLDIVEDLIQAGTLLDISWDENISDRETVMGMSFGGLFDTPWALITTAIFAGNRIMIHYLHNKGAPLHSRVRGSDVEVSPLSAATYGRDLDLVRELLSWGADPYDSRAISFATSNHDYDLVAAILEAFGPRYAGKKQGFAHEALCIAVRSEDMRLIEMLLRYVHEGYIEPIQYHVQSVYKEVRTSALGLSIMSKTSEGLEIIRSLAAHGADMNGIVQRHNSDSVRNHTALMHAIFTKELSKVQELVRLGAKIDLPARFFTSRTPLQFAVELGVEDIVHYLLMQGASPNEPPAVRKGGTALQFAAAGGHMGIASLLLSVGADVNAPANSIFSRTAFEDASANGRLDMMSYLMENGADIVADDGKQYKTAVKLAEKNGHYGAKALANTLYASACLAAGRMASQGLDEGLLA</sequence>
<evidence type="ECO:0000256" key="3">
    <source>
        <dbReference type="PROSITE-ProRule" id="PRU00023"/>
    </source>
</evidence>
<accession>A0A6G1JTW8</accession>
<protein>
    <submittedName>
        <fullName evidence="5">Ankyrin</fullName>
    </submittedName>
</protein>
<feature type="repeat" description="ANK" evidence="3">
    <location>
        <begin position="868"/>
        <end position="900"/>
    </location>
</feature>
<feature type="repeat" description="ANK" evidence="3">
    <location>
        <begin position="903"/>
        <end position="935"/>
    </location>
</feature>
<keyword evidence="1" id="KW-0677">Repeat</keyword>
<dbReference type="SMART" id="SM00248">
    <property type="entry name" value="ANK"/>
    <property type="match status" value="8"/>
</dbReference>
<dbReference type="Pfam" id="PF14420">
    <property type="entry name" value="Clr5"/>
    <property type="match status" value="1"/>
</dbReference>
<dbReference type="PROSITE" id="PS50088">
    <property type="entry name" value="ANK_REPEAT"/>
    <property type="match status" value="3"/>
</dbReference>
<keyword evidence="2 3" id="KW-0040">ANK repeat</keyword>
<dbReference type="Pfam" id="PF00023">
    <property type="entry name" value="Ank"/>
    <property type="match status" value="1"/>
</dbReference>
<dbReference type="OrthoDB" id="539213at2759"/>
<evidence type="ECO:0000313" key="6">
    <source>
        <dbReference type="Proteomes" id="UP000799428"/>
    </source>
</evidence>
<feature type="domain" description="Clr5" evidence="4">
    <location>
        <begin position="12"/>
        <end position="64"/>
    </location>
</feature>